<dbReference type="EMBL" id="MU853338">
    <property type="protein sequence ID" value="KAK4113687.1"/>
    <property type="molecule type" value="Genomic_DNA"/>
</dbReference>
<feature type="transmembrane region" description="Helical" evidence="1">
    <location>
        <begin position="143"/>
        <end position="168"/>
    </location>
</feature>
<gene>
    <name evidence="3" type="ORF">N656DRAFT_706694</name>
</gene>
<feature type="transmembrane region" description="Helical" evidence="1">
    <location>
        <begin position="180"/>
        <end position="202"/>
    </location>
</feature>
<evidence type="ECO:0000256" key="1">
    <source>
        <dbReference type="SAM" id="Phobius"/>
    </source>
</evidence>
<reference evidence="3" key="2">
    <citation type="submission" date="2023-05" db="EMBL/GenBank/DDBJ databases">
        <authorList>
            <consortium name="Lawrence Berkeley National Laboratory"/>
            <person name="Steindorff A."/>
            <person name="Hensen N."/>
            <person name="Bonometti L."/>
            <person name="Westerberg I."/>
            <person name="Brannstrom I.O."/>
            <person name="Guillou S."/>
            <person name="Cros-Aarteil S."/>
            <person name="Calhoun S."/>
            <person name="Haridas S."/>
            <person name="Kuo A."/>
            <person name="Mondo S."/>
            <person name="Pangilinan J."/>
            <person name="Riley R."/>
            <person name="Labutti K."/>
            <person name="Andreopoulos B."/>
            <person name="Lipzen A."/>
            <person name="Chen C."/>
            <person name="Yanf M."/>
            <person name="Daum C."/>
            <person name="Ng V."/>
            <person name="Clum A."/>
            <person name="Ohm R."/>
            <person name="Martin F."/>
            <person name="Silar P."/>
            <person name="Natvig D."/>
            <person name="Lalanne C."/>
            <person name="Gautier V."/>
            <person name="Ament-Velasquez S.L."/>
            <person name="Kruys A."/>
            <person name="Hutchinson M.I."/>
            <person name="Powell A.J."/>
            <person name="Barry K."/>
            <person name="Miller A.N."/>
            <person name="Grigoriev I.V."/>
            <person name="Debuchy R."/>
            <person name="Gladieux P."/>
            <person name="Thoren M.H."/>
            <person name="Johannesson H."/>
        </authorList>
    </citation>
    <scope>NUCLEOTIDE SEQUENCE</scope>
    <source>
        <strain evidence="3">CBS 508.74</strain>
    </source>
</reference>
<evidence type="ECO:0000313" key="3">
    <source>
        <dbReference type="EMBL" id="KAK4113687.1"/>
    </source>
</evidence>
<name>A0AAN6TFV2_9PEZI</name>
<keyword evidence="2" id="KW-0732">Signal</keyword>
<evidence type="ECO:0000256" key="2">
    <source>
        <dbReference type="SAM" id="SignalP"/>
    </source>
</evidence>
<keyword evidence="1" id="KW-1133">Transmembrane helix</keyword>
<feature type="signal peptide" evidence="2">
    <location>
        <begin position="1"/>
        <end position="31"/>
    </location>
</feature>
<protein>
    <submittedName>
        <fullName evidence="3">Uncharacterized protein</fullName>
    </submittedName>
</protein>
<sequence length="260" mass="29027">MSVQIVPGFSLTNRLILYASLLLSPAQFVSGLGNPCPSNIGFLAYNLYTQIAWHKAVTGDSDIHALSLILPHFNLIYAVTYVGGVSSGSLIWGVPLGLGTTSVLILNTVSSWKAWAVHQPRGYGVYQFFFYGWRTIDEDFHKYLFLLWHIFDSLWCAGGIYMAIFLAITMSEVGKEARWYRTYLAIPLGSIGVLVFLAWPLILWTELIIARNQIVSETDMTAVWLFVAQVVTMLIPKCIVDLSCFRGKEEPQDSDSTSVV</sequence>
<accession>A0AAN6TFV2</accession>
<comment type="caution">
    <text evidence="3">The sequence shown here is derived from an EMBL/GenBank/DDBJ whole genome shotgun (WGS) entry which is preliminary data.</text>
</comment>
<dbReference type="GeneID" id="89935499"/>
<evidence type="ECO:0000313" key="4">
    <source>
        <dbReference type="Proteomes" id="UP001302812"/>
    </source>
</evidence>
<reference evidence="3" key="1">
    <citation type="journal article" date="2023" name="Mol. Phylogenet. Evol.">
        <title>Genome-scale phylogeny and comparative genomics of the fungal order Sordariales.</title>
        <authorList>
            <person name="Hensen N."/>
            <person name="Bonometti L."/>
            <person name="Westerberg I."/>
            <person name="Brannstrom I.O."/>
            <person name="Guillou S."/>
            <person name="Cros-Aarteil S."/>
            <person name="Calhoun S."/>
            <person name="Haridas S."/>
            <person name="Kuo A."/>
            <person name="Mondo S."/>
            <person name="Pangilinan J."/>
            <person name="Riley R."/>
            <person name="LaButti K."/>
            <person name="Andreopoulos B."/>
            <person name="Lipzen A."/>
            <person name="Chen C."/>
            <person name="Yan M."/>
            <person name="Daum C."/>
            <person name="Ng V."/>
            <person name="Clum A."/>
            <person name="Steindorff A."/>
            <person name="Ohm R.A."/>
            <person name="Martin F."/>
            <person name="Silar P."/>
            <person name="Natvig D.O."/>
            <person name="Lalanne C."/>
            <person name="Gautier V."/>
            <person name="Ament-Velasquez S.L."/>
            <person name="Kruys A."/>
            <person name="Hutchinson M.I."/>
            <person name="Powell A.J."/>
            <person name="Barry K."/>
            <person name="Miller A.N."/>
            <person name="Grigoriev I.V."/>
            <person name="Debuchy R."/>
            <person name="Gladieux P."/>
            <person name="Hiltunen Thoren M."/>
            <person name="Johannesson H."/>
        </authorList>
    </citation>
    <scope>NUCLEOTIDE SEQUENCE</scope>
    <source>
        <strain evidence="3">CBS 508.74</strain>
    </source>
</reference>
<keyword evidence="1" id="KW-0472">Membrane</keyword>
<feature type="chain" id="PRO_5042818433" evidence="2">
    <location>
        <begin position="32"/>
        <end position="260"/>
    </location>
</feature>
<organism evidence="3 4">
    <name type="scientific">Canariomyces notabilis</name>
    <dbReference type="NCBI Taxonomy" id="2074819"/>
    <lineage>
        <taxon>Eukaryota</taxon>
        <taxon>Fungi</taxon>
        <taxon>Dikarya</taxon>
        <taxon>Ascomycota</taxon>
        <taxon>Pezizomycotina</taxon>
        <taxon>Sordariomycetes</taxon>
        <taxon>Sordariomycetidae</taxon>
        <taxon>Sordariales</taxon>
        <taxon>Chaetomiaceae</taxon>
        <taxon>Canariomyces</taxon>
    </lineage>
</organism>
<dbReference type="Proteomes" id="UP001302812">
    <property type="component" value="Unassembled WGS sequence"/>
</dbReference>
<keyword evidence="4" id="KW-1185">Reference proteome</keyword>
<proteinExistence type="predicted"/>
<keyword evidence="1" id="KW-0812">Transmembrane</keyword>
<dbReference type="AlphaFoldDB" id="A0AAN6TFV2"/>
<dbReference type="RefSeq" id="XP_064671257.1">
    <property type="nucleotide sequence ID" value="XM_064811374.1"/>
</dbReference>